<evidence type="ECO:0000313" key="9">
    <source>
        <dbReference type="EMBL" id="AHF80639.1"/>
    </source>
</evidence>
<dbReference type="AlphaFoldDB" id="W0I3M6"/>
<dbReference type="InterPro" id="IPR023214">
    <property type="entry name" value="HAD_sf"/>
</dbReference>
<keyword evidence="4" id="KW-0028">Amino-acid biosynthesis</keyword>
<dbReference type="STRING" id="582419.TES1_1257"/>
<keyword evidence="6" id="KW-0378">Hydrolase</keyword>
<dbReference type="KEGG" id="ths:TES1_1257"/>
<dbReference type="PANTHER" id="PTHR43344:SF2">
    <property type="entry name" value="PHOSPHOSERINE PHOSPHATASE"/>
    <property type="match status" value="1"/>
</dbReference>
<dbReference type="Pfam" id="PF00702">
    <property type="entry name" value="Hydrolase"/>
    <property type="match status" value="1"/>
</dbReference>
<dbReference type="NCBIfam" id="TIGR01491">
    <property type="entry name" value="HAD-SF-IB-PSPlk"/>
    <property type="match status" value="1"/>
</dbReference>
<organism evidence="9 10">
    <name type="scientific">Thermococcus paralvinellae</name>
    <dbReference type="NCBI Taxonomy" id="582419"/>
    <lineage>
        <taxon>Archaea</taxon>
        <taxon>Methanobacteriati</taxon>
        <taxon>Methanobacteriota</taxon>
        <taxon>Thermococci</taxon>
        <taxon>Thermococcales</taxon>
        <taxon>Thermococcaceae</taxon>
        <taxon>Thermococcus</taxon>
    </lineage>
</organism>
<evidence type="ECO:0000256" key="8">
    <source>
        <dbReference type="ARBA" id="ARBA00023299"/>
    </source>
</evidence>
<dbReference type="InterPro" id="IPR036412">
    <property type="entry name" value="HAD-like_sf"/>
</dbReference>
<gene>
    <name evidence="9" type="ORF">TES1_1257</name>
</gene>
<evidence type="ECO:0000256" key="5">
    <source>
        <dbReference type="ARBA" id="ARBA00022723"/>
    </source>
</evidence>
<comment type="pathway">
    <text evidence="2">Amino-acid biosynthesis; L-serine biosynthesis; L-serine from 3-phospho-D-glycerate: step 3/3.</text>
</comment>
<sequence>MEGIRLGIKLIAFDLEGTLVKSKSSWVELHKRFGTWDKGKEYAERFFRGEFDYQTWADLDASLWKGRKREEILEWANSVEYMEGVEELFQFLRENNFKIAIISGGLMCLAKRVADELNADYVFANELIFDEEGRVTGKVIARVDFQNKGEILAKLKEELKPSLTIAVGDGHNDIAMFKVADVSIAINPHEGVEGDYVAKDLKEVKEIIKRILEKRGQ</sequence>
<evidence type="ECO:0000313" key="10">
    <source>
        <dbReference type="Proteomes" id="UP000019027"/>
    </source>
</evidence>
<dbReference type="GO" id="GO:0000287">
    <property type="term" value="F:magnesium ion binding"/>
    <property type="evidence" value="ECO:0007669"/>
    <property type="project" value="TreeGrafter"/>
</dbReference>
<dbReference type="PANTHER" id="PTHR43344">
    <property type="entry name" value="PHOSPHOSERINE PHOSPHATASE"/>
    <property type="match status" value="1"/>
</dbReference>
<keyword evidence="7" id="KW-0460">Magnesium</keyword>
<dbReference type="InterPro" id="IPR006386">
    <property type="entry name" value="HAD-SF_hydro_IB_PSP-like_arc"/>
</dbReference>
<dbReference type="GO" id="GO:0036424">
    <property type="term" value="F:L-phosphoserine phosphatase activity"/>
    <property type="evidence" value="ECO:0007669"/>
    <property type="project" value="TreeGrafter"/>
</dbReference>
<dbReference type="Gene3D" id="3.40.50.1000">
    <property type="entry name" value="HAD superfamily/HAD-like"/>
    <property type="match status" value="1"/>
</dbReference>
<dbReference type="RefSeq" id="WP_042681288.1">
    <property type="nucleotide sequence ID" value="NZ_CP006965.1"/>
</dbReference>
<accession>W0I3M6</accession>
<evidence type="ECO:0000256" key="6">
    <source>
        <dbReference type="ARBA" id="ARBA00022801"/>
    </source>
</evidence>
<evidence type="ECO:0000256" key="7">
    <source>
        <dbReference type="ARBA" id="ARBA00022842"/>
    </source>
</evidence>
<dbReference type="EC" id="3.1.3.3" evidence="3"/>
<evidence type="ECO:0000256" key="1">
    <source>
        <dbReference type="ARBA" id="ARBA00001946"/>
    </source>
</evidence>
<proteinExistence type="predicted"/>
<dbReference type="InterPro" id="IPR050582">
    <property type="entry name" value="HAD-like_SerB"/>
</dbReference>
<name>W0I3M6_9EURY</name>
<dbReference type="GO" id="GO:0006564">
    <property type="term" value="P:L-serine biosynthetic process"/>
    <property type="evidence" value="ECO:0007669"/>
    <property type="project" value="UniProtKB-KW"/>
</dbReference>
<dbReference type="EMBL" id="CP006965">
    <property type="protein sequence ID" value="AHF80639.1"/>
    <property type="molecule type" value="Genomic_DNA"/>
</dbReference>
<reference evidence="9 10" key="1">
    <citation type="journal article" date="2014" name="Int. J. Syst. Evol. Microbiol.">
        <title>Thermococcus paralvinellae sp. nov. and Thermococcus cleftensis sp. nov. of hyperthermophilic heterotrophs from deep-sea hydrothermal vents.</title>
        <authorList>
            <person name="Hensley S.A."/>
            <person name="Jung J.H."/>
            <person name="Park C.S."/>
            <person name="Holden J.F."/>
        </authorList>
    </citation>
    <scope>NUCLEOTIDE SEQUENCE [LARGE SCALE GENOMIC DNA]</scope>
    <source>
        <strain evidence="9 10">ES1</strain>
    </source>
</reference>
<dbReference type="GeneID" id="24906333"/>
<evidence type="ECO:0000256" key="4">
    <source>
        <dbReference type="ARBA" id="ARBA00022605"/>
    </source>
</evidence>
<dbReference type="SUPFAM" id="SSF56784">
    <property type="entry name" value="HAD-like"/>
    <property type="match status" value="1"/>
</dbReference>
<dbReference type="GO" id="GO:0005737">
    <property type="term" value="C:cytoplasm"/>
    <property type="evidence" value="ECO:0007669"/>
    <property type="project" value="TreeGrafter"/>
</dbReference>
<dbReference type="Proteomes" id="UP000019027">
    <property type="component" value="Chromosome"/>
</dbReference>
<keyword evidence="8" id="KW-0718">Serine biosynthesis</keyword>
<evidence type="ECO:0000256" key="2">
    <source>
        <dbReference type="ARBA" id="ARBA00005135"/>
    </source>
</evidence>
<keyword evidence="5" id="KW-0479">Metal-binding</keyword>
<dbReference type="NCBIfam" id="TIGR01488">
    <property type="entry name" value="HAD-SF-IB"/>
    <property type="match status" value="1"/>
</dbReference>
<dbReference type="OrthoDB" id="10041at2157"/>
<protein>
    <recommendedName>
        <fullName evidence="3">phosphoserine phosphatase</fullName>
        <ecNumber evidence="3">3.1.3.3</ecNumber>
    </recommendedName>
</protein>
<keyword evidence="10" id="KW-1185">Reference proteome</keyword>
<comment type="cofactor">
    <cofactor evidence="1">
        <name>Mg(2+)</name>
        <dbReference type="ChEBI" id="CHEBI:18420"/>
    </cofactor>
</comment>
<dbReference type="HOGENOM" id="CLU_036368_4_5_2"/>
<evidence type="ECO:0000256" key="3">
    <source>
        <dbReference type="ARBA" id="ARBA00012640"/>
    </source>
</evidence>